<dbReference type="GeneID" id="10499573"/>
<dbReference type="AlphaFoldDB" id="F0ZN97"/>
<dbReference type="PANTHER" id="PTHR12988">
    <property type="entry name" value="SPHINGOMYELIN PHOSPHODIESTERASE 4"/>
    <property type="match status" value="1"/>
</dbReference>
<dbReference type="Proteomes" id="UP000001064">
    <property type="component" value="Unassembled WGS sequence"/>
</dbReference>
<evidence type="ECO:0000256" key="3">
    <source>
        <dbReference type="ARBA" id="ARBA00022989"/>
    </source>
</evidence>
<gene>
    <name evidence="6" type="ORF">DICPUDRAFT_153190</name>
</gene>
<keyword evidence="7" id="KW-1185">Reference proteome</keyword>
<organism evidence="6 7">
    <name type="scientific">Dictyostelium purpureum</name>
    <name type="common">Slime mold</name>
    <dbReference type="NCBI Taxonomy" id="5786"/>
    <lineage>
        <taxon>Eukaryota</taxon>
        <taxon>Amoebozoa</taxon>
        <taxon>Evosea</taxon>
        <taxon>Eumycetozoa</taxon>
        <taxon>Dictyostelia</taxon>
        <taxon>Dictyosteliales</taxon>
        <taxon>Dictyosteliaceae</taxon>
        <taxon>Dictyostelium</taxon>
    </lineage>
</organism>
<dbReference type="GO" id="GO:0006685">
    <property type="term" value="P:sphingomyelin catabolic process"/>
    <property type="evidence" value="ECO:0000318"/>
    <property type="project" value="GO_Central"/>
</dbReference>
<evidence type="ECO:0000256" key="5">
    <source>
        <dbReference type="SAM" id="MobiDB-lite"/>
    </source>
</evidence>
<dbReference type="FunCoup" id="F0ZN97">
    <property type="interactions" value="730"/>
</dbReference>
<dbReference type="GO" id="GO:0050290">
    <property type="term" value="F:sphingomyelin phosphodiesterase D activity"/>
    <property type="evidence" value="ECO:0000318"/>
    <property type="project" value="GO_Central"/>
</dbReference>
<dbReference type="InterPro" id="IPR024129">
    <property type="entry name" value="Sphingomy_SMPD4"/>
</dbReference>
<dbReference type="KEGG" id="dpp:DICPUDRAFT_153190"/>
<comment type="subcellular location">
    <subcellularLocation>
        <location evidence="1">Membrane</location>
        <topology evidence="1">Single-pass membrane protein</topology>
    </subcellularLocation>
</comment>
<evidence type="ECO:0000256" key="4">
    <source>
        <dbReference type="ARBA" id="ARBA00023136"/>
    </source>
</evidence>
<dbReference type="InParanoid" id="F0ZN97"/>
<dbReference type="OMA" id="VVNMFQY"/>
<dbReference type="OrthoDB" id="20853at2759"/>
<sequence length="764" mass="89269">MNNNNNNNSININNNNNNNFNNIDSKIKNNSETLLTNSALLINTRPSQQQQQQQQQPQQPQPQINNNKILAYNPIQFETFFEFKDVLQKILDNNQFQNDWVAIITKILGPNDDIVFKKCIDDLEARELIGLLKPGSYFFKTLSSNFDDQTHQFYFPLDRIPSNTILKITKDPINNSRIMDHIDFGKKNIVVNMFQYYFFAFGLFSDHISRDTIPLIEPKSFLHQRTIHGIPTFSHNRQAPSTSPLSNSYINSRTSTLHMQKLQITKSERTRKAYATLLNDYLNYFLPFPKTQDLSIVIDPLRSINVSHEQSLTFLNIICESLFSHNLITFDTYNLNPEYGFLSNYKKPTGVYLDTMKVFIIYYQAYSYSFDFLTPLDNQQDITPTLHLYFNQREIVRSTIFNFFLSFIERADFSDPQLPIEKFITNWLHFITPWDPISRTTDRMDADRRKIKKNNSLTNILNIVSQDQPQPQPLSRTSLFDHYQHSTDHILTNDDDYNNKWENFVVEHYYYYSLLFSLLIVKSTMVDVLPFLNTFKLVLKVFSSPTLKSLLKKLSTYDQQTSLSSKKKDMFTVKLNDQIKEFNLVSIKNERNLFSEQTKQRAINLCALIEQKMNYQNQKDCQEFIVLLSEFYDLPLPSFETIINDNNKNINSNGVPSKDKSLIGVNNSVLLLQSPNRGDDGTLTDLGRKQIHDAKMNCKSDNLTYPYKKLMSNPIAIERAPITNDEIGLFIKLGYQLTDNTSIRIKIRRFSRKTFIIQAFFYQK</sequence>
<feature type="region of interest" description="Disordered" evidence="5">
    <location>
        <begin position="45"/>
        <end position="64"/>
    </location>
</feature>
<keyword evidence="2" id="KW-0812">Transmembrane</keyword>
<evidence type="ECO:0000256" key="1">
    <source>
        <dbReference type="ARBA" id="ARBA00004167"/>
    </source>
</evidence>
<accession>F0ZN97</accession>
<dbReference type="GO" id="GO:0046513">
    <property type="term" value="P:ceramide biosynthetic process"/>
    <property type="evidence" value="ECO:0000318"/>
    <property type="project" value="GO_Central"/>
</dbReference>
<evidence type="ECO:0000313" key="6">
    <source>
        <dbReference type="EMBL" id="EGC34578.1"/>
    </source>
</evidence>
<proteinExistence type="predicted"/>
<dbReference type="RefSeq" id="XP_003288902.1">
    <property type="nucleotide sequence ID" value="XM_003288854.1"/>
</dbReference>
<feature type="compositionally biased region" description="Low complexity" evidence="5">
    <location>
        <begin position="48"/>
        <end position="63"/>
    </location>
</feature>
<protein>
    <submittedName>
        <fullName evidence="6">Uncharacterized protein</fullName>
    </submittedName>
</protein>
<evidence type="ECO:0000313" key="7">
    <source>
        <dbReference type="Proteomes" id="UP000001064"/>
    </source>
</evidence>
<keyword evidence="3" id="KW-1133">Transmembrane helix</keyword>
<dbReference type="EMBL" id="GL871092">
    <property type="protein sequence ID" value="EGC34578.1"/>
    <property type="molecule type" value="Genomic_DNA"/>
</dbReference>
<dbReference type="eggNOG" id="ENOG502RFUD">
    <property type="taxonomic scope" value="Eukaryota"/>
</dbReference>
<name>F0ZN97_DICPU</name>
<keyword evidence="4" id="KW-0472">Membrane</keyword>
<dbReference type="GO" id="GO:0016020">
    <property type="term" value="C:membrane"/>
    <property type="evidence" value="ECO:0007669"/>
    <property type="project" value="UniProtKB-SubCell"/>
</dbReference>
<reference evidence="7" key="1">
    <citation type="journal article" date="2011" name="Genome Biol.">
        <title>Comparative genomics of the social amoebae Dictyostelium discoideum and Dictyostelium purpureum.</title>
        <authorList>
            <consortium name="US DOE Joint Genome Institute (JGI-PGF)"/>
            <person name="Sucgang R."/>
            <person name="Kuo A."/>
            <person name="Tian X."/>
            <person name="Salerno W."/>
            <person name="Parikh A."/>
            <person name="Feasley C.L."/>
            <person name="Dalin E."/>
            <person name="Tu H."/>
            <person name="Huang E."/>
            <person name="Barry K."/>
            <person name="Lindquist E."/>
            <person name="Shapiro H."/>
            <person name="Bruce D."/>
            <person name="Schmutz J."/>
            <person name="Salamov A."/>
            <person name="Fey P."/>
            <person name="Gaudet P."/>
            <person name="Anjard C."/>
            <person name="Babu M.M."/>
            <person name="Basu S."/>
            <person name="Bushmanova Y."/>
            <person name="van der Wel H."/>
            <person name="Katoh-Kurasawa M."/>
            <person name="Dinh C."/>
            <person name="Coutinho P.M."/>
            <person name="Saito T."/>
            <person name="Elias M."/>
            <person name="Schaap P."/>
            <person name="Kay R.R."/>
            <person name="Henrissat B."/>
            <person name="Eichinger L."/>
            <person name="Rivero F."/>
            <person name="Putnam N.H."/>
            <person name="West C.M."/>
            <person name="Loomis W.F."/>
            <person name="Chisholm R.L."/>
            <person name="Shaulsky G."/>
            <person name="Strassmann J.E."/>
            <person name="Queller D.C."/>
            <person name="Kuspa A."/>
            <person name="Grigoriev I.V."/>
        </authorList>
    </citation>
    <scope>NUCLEOTIDE SEQUENCE [LARGE SCALE GENOMIC DNA]</scope>
    <source>
        <strain evidence="7">QSDP1</strain>
    </source>
</reference>
<dbReference type="VEuPathDB" id="AmoebaDB:DICPUDRAFT_153190"/>
<dbReference type="PANTHER" id="PTHR12988:SF6">
    <property type="entry name" value="SPHINGOMYELIN PHOSPHODIESTERASE 4"/>
    <property type="match status" value="1"/>
</dbReference>
<evidence type="ECO:0000256" key="2">
    <source>
        <dbReference type="ARBA" id="ARBA00022692"/>
    </source>
</evidence>
<dbReference type="GO" id="GO:0046475">
    <property type="term" value="P:glycerophospholipid catabolic process"/>
    <property type="evidence" value="ECO:0000318"/>
    <property type="project" value="GO_Central"/>
</dbReference>